<proteinExistence type="predicted"/>
<evidence type="ECO:0000256" key="1">
    <source>
        <dbReference type="SAM" id="MobiDB-lite"/>
    </source>
</evidence>
<organism evidence="2 3">
    <name type="scientific">Conexibacter stalactiti</name>
    <dbReference type="NCBI Taxonomy" id="1940611"/>
    <lineage>
        <taxon>Bacteria</taxon>
        <taxon>Bacillati</taxon>
        <taxon>Actinomycetota</taxon>
        <taxon>Thermoleophilia</taxon>
        <taxon>Solirubrobacterales</taxon>
        <taxon>Conexibacteraceae</taxon>
        <taxon>Conexibacter</taxon>
    </lineage>
</organism>
<keyword evidence="3" id="KW-1185">Reference proteome</keyword>
<comment type="caution">
    <text evidence="2">The sequence shown here is derived from an EMBL/GenBank/DDBJ whole genome shotgun (WGS) entry which is preliminary data.</text>
</comment>
<accession>A0ABU4HZ75</accession>
<sequence length="133" mass="13313">GSTGPQGARGDGGPQGVPGPQGPAGRDGTVTFAAAARRAIAVRRGGFARLAFVVGNRTAAPSGRSTLSARLPRALRAGTGATRTVASVAADGRRTVTLRLPVGKGARTGAYSVVVRLSIGGRTLTQTARIVVR</sequence>
<reference evidence="3" key="1">
    <citation type="submission" date="2023-07" db="EMBL/GenBank/DDBJ databases">
        <title>Conexibacter stalactiti sp. nov., isolated from stalactites in a lava cave and emended description of the genus Conexibacter.</title>
        <authorList>
            <person name="Lee S.D."/>
        </authorList>
    </citation>
    <scope>NUCLEOTIDE SEQUENCE [LARGE SCALE GENOMIC DNA]</scope>
    <source>
        <strain evidence="3">KCTC 39840</strain>
    </source>
</reference>
<gene>
    <name evidence="2" type="ORF">R7226_29400</name>
</gene>
<feature type="region of interest" description="Disordered" evidence="1">
    <location>
        <begin position="1"/>
        <end position="28"/>
    </location>
</feature>
<dbReference type="Proteomes" id="UP001284601">
    <property type="component" value="Unassembled WGS sequence"/>
</dbReference>
<evidence type="ECO:0000313" key="3">
    <source>
        <dbReference type="Proteomes" id="UP001284601"/>
    </source>
</evidence>
<evidence type="ECO:0000313" key="2">
    <source>
        <dbReference type="EMBL" id="MDW5598513.1"/>
    </source>
</evidence>
<name>A0ABU4HZ75_9ACTN</name>
<evidence type="ECO:0008006" key="4">
    <source>
        <dbReference type="Google" id="ProtNLM"/>
    </source>
</evidence>
<dbReference type="Gene3D" id="1.20.5.320">
    <property type="entry name" value="6-Phosphogluconate Dehydrogenase, domain 3"/>
    <property type="match status" value="1"/>
</dbReference>
<dbReference type="EMBL" id="JAWSTH010000148">
    <property type="protein sequence ID" value="MDW5598513.1"/>
    <property type="molecule type" value="Genomic_DNA"/>
</dbReference>
<protein>
    <recommendedName>
        <fullName evidence="4">Collagen-like protein</fullName>
    </recommendedName>
</protein>
<feature type="non-terminal residue" evidence="2">
    <location>
        <position position="1"/>
    </location>
</feature>
<feature type="compositionally biased region" description="Gly residues" evidence="1">
    <location>
        <begin position="1"/>
        <end position="16"/>
    </location>
</feature>